<feature type="signal peptide" evidence="1">
    <location>
        <begin position="1"/>
        <end position="30"/>
    </location>
</feature>
<reference evidence="2" key="1">
    <citation type="submission" date="2021-01" db="EMBL/GenBank/DDBJ databases">
        <authorList>
            <person name="Corre E."/>
            <person name="Pelletier E."/>
            <person name="Niang G."/>
            <person name="Scheremetjew M."/>
            <person name="Finn R."/>
            <person name="Kale V."/>
            <person name="Holt S."/>
            <person name="Cochrane G."/>
            <person name="Meng A."/>
            <person name="Brown T."/>
            <person name="Cohen L."/>
        </authorList>
    </citation>
    <scope>NUCLEOTIDE SEQUENCE</scope>
    <source>
        <strain evidence="2">Ms1</strain>
    </source>
</reference>
<protein>
    <submittedName>
        <fullName evidence="2">Uncharacterized protein</fullName>
    </submittedName>
</protein>
<feature type="chain" id="PRO_5031359553" evidence="1">
    <location>
        <begin position="31"/>
        <end position="125"/>
    </location>
</feature>
<gene>
    <name evidence="2" type="ORF">BSP0115_LOCUS5469</name>
</gene>
<organism evidence="2">
    <name type="scientific">Bicosoecida sp. CB-2014</name>
    <dbReference type="NCBI Taxonomy" id="1486930"/>
    <lineage>
        <taxon>Eukaryota</taxon>
        <taxon>Sar</taxon>
        <taxon>Stramenopiles</taxon>
        <taxon>Bigyra</taxon>
        <taxon>Opalozoa</taxon>
        <taxon>Bicosoecida</taxon>
    </lineage>
</organism>
<proteinExistence type="predicted"/>
<keyword evidence="1" id="KW-0732">Signal</keyword>
<dbReference type="AlphaFoldDB" id="A0A7S1G6G7"/>
<evidence type="ECO:0000313" key="2">
    <source>
        <dbReference type="EMBL" id="CAD8912230.1"/>
    </source>
</evidence>
<evidence type="ECO:0000256" key="1">
    <source>
        <dbReference type="SAM" id="SignalP"/>
    </source>
</evidence>
<dbReference type="EMBL" id="HBFS01008011">
    <property type="protein sequence ID" value="CAD8912230.1"/>
    <property type="molecule type" value="Transcribed_RNA"/>
</dbReference>
<name>A0A7S1G6G7_9STRA</name>
<sequence length="125" mass="12885">MAPSVRAAAAVTAAAALALAVLLAPTVTAAAPVEAAAGPGGNCTHMADYHACDSACTSKYGSNEQVRGPCDSGCDIRCNDDDDDTPHPVYCIDADKCKHRCISEYRHRGATAQAACQAGCDFRCH</sequence>
<accession>A0A7S1G6G7</accession>